<evidence type="ECO:0000256" key="4">
    <source>
        <dbReference type="SAM" id="SignalP"/>
    </source>
</evidence>
<keyword evidence="2 4" id="KW-0732">Signal</keyword>
<reference evidence="6 7" key="1">
    <citation type="submission" date="2017-08" db="EMBL/GenBank/DDBJ databases">
        <title>Infants hospitalized years apart are colonized by the same room-sourced microbial strains.</title>
        <authorList>
            <person name="Brooks B."/>
            <person name="Olm M.R."/>
            <person name="Firek B.A."/>
            <person name="Baker R."/>
            <person name="Thomas B.C."/>
            <person name="Morowitz M.J."/>
            <person name="Banfield J.F."/>
        </authorList>
    </citation>
    <scope>NUCLEOTIDE SEQUENCE [LARGE SCALE GENOMIC DNA]</scope>
    <source>
        <strain evidence="6">S2_005_003_R2_43</strain>
    </source>
</reference>
<dbReference type="GO" id="GO:0044780">
    <property type="term" value="P:bacterial-type flagellum assembly"/>
    <property type="evidence" value="ECO:0007669"/>
    <property type="project" value="InterPro"/>
</dbReference>
<evidence type="ECO:0000313" key="6">
    <source>
        <dbReference type="EMBL" id="PZQ19051.1"/>
    </source>
</evidence>
<accession>A0A2W5KPU1</accession>
<dbReference type="InterPro" id="IPR013974">
    <property type="entry name" value="SAF"/>
</dbReference>
<dbReference type="AlphaFoldDB" id="A0A2W5KPU1"/>
<evidence type="ECO:0000259" key="5">
    <source>
        <dbReference type="SMART" id="SM00858"/>
    </source>
</evidence>
<dbReference type="EMBL" id="QFPN01000001">
    <property type="protein sequence ID" value="PZQ19051.1"/>
    <property type="molecule type" value="Genomic_DNA"/>
</dbReference>
<dbReference type="GO" id="GO:0042597">
    <property type="term" value="C:periplasmic space"/>
    <property type="evidence" value="ECO:0007669"/>
    <property type="project" value="UniProtKB-SubCell"/>
</dbReference>
<keyword evidence="6" id="KW-0966">Cell projection</keyword>
<evidence type="ECO:0000313" key="7">
    <source>
        <dbReference type="Proteomes" id="UP000249577"/>
    </source>
</evidence>
<dbReference type="PANTHER" id="PTHR36307">
    <property type="entry name" value="FLAGELLA BASAL BODY P-RING FORMATION PROTEIN FLGA"/>
    <property type="match status" value="1"/>
</dbReference>
<dbReference type="CDD" id="cd11614">
    <property type="entry name" value="SAF_CpaB_FlgA_like"/>
    <property type="match status" value="1"/>
</dbReference>
<dbReference type="PANTHER" id="PTHR36307:SF1">
    <property type="entry name" value="FLAGELLA BASAL BODY P-RING FORMATION PROTEIN FLGA"/>
    <property type="match status" value="1"/>
</dbReference>
<keyword evidence="3" id="KW-0574">Periplasm</keyword>
<dbReference type="Gene3D" id="3.90.1210.10">
    <property type="entry name" value="Antifreeze-like/N-acetylneuraminic acid synthase C-terminal domain"/>
    <property type="match status" value="1"/>
</dbReference>
<keyword evidence="6" id="KW-0969">Cilium</keyword>
<feature type="chain" id="PRO_5016011415" evidence="4">
    <location>
        <begin position="22"/>
        <end position="314"/>
    </location>
</feature>
<dbReference type="InterPro" id="IPR017585">
    <property type="entry name" value="SAF_FlgA"/>
</dbReference>
<proteinExistence type="predicted"/>
<comment type="subcellular location">
    <subcellularLocation>
        <location evidence="1">Periplasm</location>
    </subcellularLocation>
</comment>
<keyword evidence="6" id="KW-0282">Flagellum</keyword>
<evidence type="ECO:0000256" key="3">
    <source>
        <dbReference type="ARBA" id="ARBA00022764"/>
    </source>
</evidence>
<dbReference type="InterPro" id="IPR039246">
    <property type="entry name" value="Flagellar_FlgA"/>
</dbReference>
<dbReference type="Gene3D" id="2.30.30.760">
    <property type="match status" value="1"/>
</dbReference>
<dbReference type="SMART" id="SM00858">
    <property type="entry name" value="SAF"/>
    <property type="match status" value="1"/>
</dbReference>
<dbReference type="Pfam" id="PF13144">
    <property type="entry name" value="ChapFlgA"/>
    <property type="match status" value="1"/>
</dbReference>
<protein>
    <submittedName>
        <fullName evidence="6">Flagella basal body P-ring formation protein FlgA</fullName>
    </submittedName>
</protein>
<dbReference type="NCBIfam" id="TIGR03170">
    <property type="entry name" value="flgA_cterm"/>
    <property type="match status" value="1"/>
</dbReference>
<dbReference type="Proteomes" id="UP000249577">
    <property type="component" value="Unassembled WGS sequence"/>
</dbReference>
<feature type="domain" description="SAF" evidence="5">
    <location>
        <begin position="183"/>
        <end position="243"/>
    </location>
</feature>
<sequence length="314" mass="32180">MTRLLGALALFPLLAAHPALAQPTLRADVLVTDEIVTVGDLIDGAHGLEGVALFRAPDPGQTGPLPAAAAIAAAKRIGLNGVEANGVREVFVTRASREITPQQISGVVTARAATDYGCDVEAVEATLDETAPIHLDASRTGALSVARFTLDPKTGRFDALLETAGQPRGAAPIRVTGTAVETIEVATLARALARGDIVSAADIRSDRRPKAQAQDAVAPAEAVGLAARRSLREDQPLRSGDLASPRHVGRGDFVTLIYASSGLSLSLKARALGGGAAGDVVAVQNLQSKRVVNGVVTGPSEVTVTAAPTALARR</sequence>
<evidence type="ECO:0000256" key="2">
    <source>
        <dbReference type="ARBA" id="ARBA00022729"/>
    </source>
</evidence>
<evidence type="ECO:0000256" key="1">
    <source>
        <dbReference type="ARBA" id="ARBA00004418"/>
    </source>
</evidence>
<name>A0A2W5KPU1_ANCNO</name>
<organism evidence="6 7">
    <name type="scientific">Ancylobacter novellus</name>
    <name type="common">Thiobacillus novellus</name>
    <dbReference type="NCBI Taxonomy" id="921"/>
    <lineage>
        <taxon>Bacteria</taxon>
        <taxon>Pseudomonadati</taxon>
        <taxon>Pseudomonadota</taxon>
        <taxon>Alphaproteobacteria</taxon>
        <taxon>Hyphomicrobiales</taxon>
        <taxon>Xanthobacteraceae</taxon>
        <taxon>Ancylobacter</taxon>
    </lineage>
</organism>
<feature type="signal peptide" evidence="4">
    <location>
        <begin position="1"/>
        <end position="21"/>
    </location>
</feature>
<gene>
    <name evidence="6" type="primary">flgA</name>
    <name evidence="6" type="ORF">DI565_01260</name>
</gene>
<comment type="caution">
    <text evidence="6">The sequence shown here is derived from an EMBL/GenBank/DDBJ whole genome shotgun (WGS) entry which is preliminary data.</text>
</comment>